<dbReference type="Proteomes" id="UP000433181">
    <property type="component" value="Unassembled WGS sequence"/>
</dbReference>
<dbReference type="AlphaFoldDB" id="A0A6I2UEE9"/>
<sequence>MKITADELLIEIIQLGEGTIDTRKLRSRLNISNGQFYQLRKILIDEGRLIITHPCRAAHYQVPQEIKAELLELMEEANLISA</sequence>
<name>A0A6I2UEE9_9FIRM</name>
<organism evidence="1 2">
    <name type="scientific">Anaerovibrio slackiae</name>
    <dbReference type="NCBI Taxonomy" id="2652309"/>
    <lineage>
        <taxon>Bacteria</taxon>
        <taxon>Bacillati</taxon>
        <taxon>Bacillota</taxon>
        <taxon>Negativicutes</taxon>
        <taxon>Selenomonadales</taxon>
        <taxon>Selenomonadaceae</taxon>
        <taxon>Anaerovibrio</taxon>
    </lineage>
</organism>
<evidence type="ECO:0000313" key="2">
    <source>
        <dbReference type="Proteomes" id="UP000433181"/>
    </source>
</evidence>
<evidence type="ECO:0008006" key="3">
    <source>
        <dbReference type="Google" id="ProtNLM"/>
    </source>
</evidence>
<gene>
    <name evidence="1" type="ORF">FYJ84_13430</name>
</gene>
<dbReference type="GeneID" id="96779930"/>
<accession>A0A6I2UEE9</accession>
<keyword evidence="2" id="KW-1185">Reference proteome</keyword>
<dbReference type="RefSeq" id="WP_154408133.1">
    <property type="nucleotide sequence ID" value="NZ_VUNR01000044.1"/>
</dbReference>
<reference evidence="1 2" key="1">
    <citation type="submission" date="2019-08" db="EMBL/GenBank/DDBJ databases">
        <title>In-depth cultivation of the pig gut microbiome towards novel bacterial diversity and tailored functional studies.</title>
        <authorList>
            <person name="Wylensek D."/>
            <person name="Hitch T.C.A."/>
            <person name="Clavel T."/>
        </authorList>
    </citation>
    <scope>NUCLEOTIDE SEQUENCE [LARGE SCALE GENOMIC DNA]</scope>
    <source>
        <strain evidence="1 2">WCA-693-APC-5D-A</strain>
    </source>
</reference>
<comment type="caution">
    <text evidence="1">The sequence shown here is derived from an EMBL/GenBank/DDBJ whole genome shotgun (WGS) entry which is preliminary data.</text>
</comment>
<protein>
    <recommendedName>
        <fullName evidence="3">Transcriptional regulator</fullName>
    </recommendedName>
</protein>
<dbReference type="EMBL" id="VUNR01000044">
    <property type="protein sequence ID" value="MSU09968.1"/>
    <property type="molecule type" value="Genomic_DNA"/>
</dbReference>
<proteinExistence type="predicted"/>
<evidence type="ECO:0000313" key="1">
    <source>
        <dbReference type="EMBL" id="MSU09968.1"/>
    </source>
</evidence>